<feature type="non-terminal residue" evidence="1">
    <location>
        <position position="49"/>
    </location>
</feature>
<proteinExistence type="predicted"/>
<organism evidence="1">
    <name type="scientific">Arion vulgaris</name>
    <dbReference type="NCBI Taxonomy" id="1028688"/>
    <lineage>
        <taxon>Eukaryota</taxon>
        <taxon>Metazoa</taxon>
        <taxon>Spiralia</taxon>
        <taxon>Lophotrochozoa</taxon>
        <taxon>Mollusca</taxon>
        <taxon>Gastropoda</taxon>
        <taxon>Heterobranchia</taxon>
        <taxon>Euthyneura</taxon>
        <taxon>Panpulmonata</taxon>
        <taxon>Eupulmonata</taxon>
        <taxon>Stylommatophora</taxon>
        <taxon>Helicina</taxon>
        <taxon>Arionoidea</taxon>
        <taxon>Arionidae</taxon>
        <taxon>Arion</taxon>
    </lineage>
</organism>
<dbReference type="EMBL" id="HACG01022773">
    <property type="protein sequence ID" value="CEK69638.1"/>
    <property type="molecule type" value="Transcribed_RNA"/>
</dbReference>
<evidence type="ECO:0000313" key="1">
    <source>
        <dbReference type="EMBL" id="CEK69638.1"/>
    </source>
</evidence>
<name>A0A0B6ZM94_9EUPU</name>
<accession>A0A0B6ZM94</accession>
<dbReference type="AlphaFoldDB" id="A0A0B6ZM94"/>
<gene>
    <name evidence="1" type="primary">ORF70970</name>
</gene>
<sequence length="49" mass="6074">MIYIERDKIQIFVNGCLQCILRLRWYDRVVNTDLWQRTGQKLMMTQVKR</sequence>
<reference evidence="1" key="1">
    <citation type="submission" date="2014-12" db="EMBL/GenBank/DDBJ databases">
        <title>Insight into the proteome of Arion vulgaris.</title>
        <authorList>
            <person name="Aradska J."/>
            <person name="Bulat T."/>
            <person name="Smidak R."/>
            <person name="Sarate P."/>
            <person name="Gangsoo J."/>
            <person name="Sialana F."/>
            <person name="Bilban M."/>
            <person name="Lubec G."/>
        </authorList>
    </citation>
    <scope>NUCLEOTIDE SEQUENCE</scope>
    <source>
        <tissue evidence="1">Skin</tissue>
    </source>
</reference>
<protein>
    <submittedName>
        <fullName evidence="1">Uncharacterized protein</fullName>
    </submittedName>
</protein>